<dbReference type="Gene3D" id="3.40.50.1010">
    <property type="entry name" value="5'-nuclease"/>
    <property type="match status" value="1"/>
</dbReference>
<evidence type="ECO:0000256" key="5">
    <source>
        <dbReference type="ARBA" id="ARBA00022842"/>
    </source>
</evidence>
<keyword evidence="5 6" id="KW-0460">Magnesium</keyword>
<gene>
    <name evidence="6" type="primary">vapC</name>
    <name evidence="8" type="ORF">ACFPCV_14355</name>
</gene>
<comment type="caution">
    <text evidence="6">Lacks conserved residue(s) required for the propagation of feature annotation.</text>
</comment>
<keyword evidence="1 6" id="KW-1277">Toxin-antitoxin system</keyword>
<comment type="caution">
    <text evidence="8">The sequence shown here is derived from an EMBL/GenBank/DDBJ whole genome shotgun (WGS) entry which is preliminary data.</text>
</comment>
<evidence type="ECO:0000256" key="6">
    <source>
        <dbReference type="HAMAP-Rule" id="MF_00265"/>
    </source>
</evidence>
<dbReference type="RefSeq" id="WP_378056615.1">
    <property type="nucleotide sequence ID" value="NZ_JBHSIS010000006.1"/>
</dbReference>
<comment type="similarity">
    <text evidence="6">Belongs to the PINc/VapC protein family.</text>
</comment>
<feature type="domain" description="PIN" evidence="7">
    <location>
        <begin position="2"/>
        <end position="118"/>
    </location>
</feature>
<keyword evidence="3 6" id="KW-0479">Metal-binding</keyword>
<dbReference type="InterPro" id="IPR022907">
    <property type="entry name" value="VapC_family"/>
</dbReference>
<dbReference type="EMBL" id="JBHSIS010000006">
    <property type="protein sequence ID" value="MFC4854686.1"/>
    <property type="molecule type" value="Genomic_DNA"/>
</dbReference>
<dbReference type="EC" id="3.1.-.-" evidence="6"/>
<dbReference type="Pfam" id="PF01850">
    <property type="entry name" value="PIN"/>
    <property type="match status" value="1"/>
</dbReference>
<keyword evidence="9" id="KW-1185">Reference proteome</keyword>
<protein>
    <recommendedName>
        <fullName evidence="6">Ribonuclease VapC</fullName>
        <shortName evidence="6">RNase VapC</shortName>
        <ecNumber evidence="6">3.1.-.-</ecNumber>
    </recommendedName>
    <alternativeName>
        <fullName evidence="6">Toxin VapC</fullName>
    </alternativeName>
</protein>
<proteinExistence type="inferred from homology"/>
<name>A0ABV9S5A8_9PSEU</name>
<sequence>MIYLETSALIKLVIEEPESGALEHWLLLQQETVTTSMIGRVELLRVCRRVAPESVAQAELLLDDLPIIPLTGWLVDVAEKVGPPELRTLDALHLAAAFAMSDVLTAFVTYDKRLRDAAVLTGLPVNDLVPSMGRSGRPAP</sequence>
<comment type="function">
    <text evidence="6">Toxic component of a toxin-antitoxin (TA) system. An RNase.</text>
</comment>
<dbReference type="HAMAP" id="MF_00265">
    <property type="entry name" value="VapC_Nob1"/>
    <property type="match status" value="1"/>
</dbReference>
<feature type="binding site" evidence="6">
    <location>
        <position position="90"/>
    </location>
    <ligand>
        <name>Mg(2+)</name>
        <dbReference type="ChEBI" id="CHEBI:18420"/>
    </ligand>
</feature>
<dbReference type="InterPro" id="IPR002716">
    <property type="entry name" value="PIN_dom"/>
</dbReference>
<evidence type="ECO:0000259" key="7">
    <source>
        <dbReference type="Pfam" id="PF01850"/>
    </source>
</evidence>
<keyword evidence="4 6" id="KW-0378">Hydrolase</keyword>
<accession>A0ABV9S5A8</accession>
<evidence type="ECO:0000256" key="3">
    <source>
        <dbReference type="ARBA" id="ARBA00022723"/>
    </source>
</evidence>
<keyword evidence="2 6" id="KW-0540">Nuclease</keyword>
<organism evidence="8 9">
    <name type="scientific">Actinophytocola glycyrrhizae</name>
    <dbReference type="NCBI Taxonomy" id="2044873"/>
    <lineage>
        <taxon>Bacteria</taxon>
        <taxon>Bacillati</taxon>
        <taxon>Actinomycetota</taxon>
        <taxon>Actinomycetes</taxon>
        <taxon>Pseudonocardiales</taxon>
        <taxon>Pseudonocardiaceae</taxon>
    </lineage>
</organism>
<dbReference type="CDD" id="cd09874">
    <property type="entry name" value="PIN_MT3492-like"/>
    <property type="match status" value="1"/>
</dbReference>
<dbReference type="SUPFAM" id="SSF88723">
    <property type="entry name" value="PIN domain-like"/>
    <property type="match status" value="1"/>
</dbReference>
<comment type="cofactor">
    <cofactor evidence="6">
        <name>Mg(2+)</name>
        <dbReference type="ChEBI" id="CHEBI:18420"/>
    </cofactor>
</comment>
<evidence type="ECO:0000256" key="4">
    <source>
        <dbReference type="ARBA" id="ARBA00022801"/>
    </source>
</evidence>
<evidence type="ECO:0000256" key="1">
    <source>
        <dbReference type="ARBA" id="ARBA00022649"/>
    </source>
</evidence>
<keyword evidence="6" id="KW-0800">Toxin</keyword>
<dbReference type="Proteomes" id="UP001595859">
    <property type="component" value="Unassembled WGS sequence"/>
</dbReference>
<evidence type="ECO:0000256" key="2">
    <source>
        <dbReference type="ARBA" id="ARBA00022722"/>
    </source>
</evidence>
<evidence type="ECO:0000313" key="9">
    <source>
        <dbReference type="Proteomes" id="UP001595859"/>
    </source>
</evidence>
<evidence type="ECO:0000313" key="8">
    <source>
        <dbReference type="EMBL" id="MFC4854686.1"/>
    </source>
</evidence>
<reference evidence="9" key="1">
    <citation type="journal article" date="2019" name="Int. J. Syst. Evol. Microbiol.">
        <title>The Global Catalogue of Microorganisms (GCM) 10K type strain sequencing project: providing services to taxonomists for standard genome sequencing and annotation.</title>
        <authorList>
            <consortium name="The Broad Institute Genomics Platform"/>
            <consortium name="The Broad Institute Genome Sequencing Center for Infectious Disease"/>
            <person name="Wu L."/>
            <person name="Ma J."/>
        </authorList>
    </citation>
    <scope>NUCLEOTIDE SEQUENCE [LARGE SCALE GENOMIC DNA]</scope>
    <source>
        <strain evidence="9">ZS-22-S1</strain>
    </source>
</reference>
<dbReference type="InterPro" id="IPR029060">
    <property type="entry name" value="PIN-like_dom_sf"/>
</dbReference>